<dbReference type="RefSeq" id="WP_011838769.1">
    <property type="nucleotide sequence ID" value="NC_009033.1"/>
</dbReference>
<reference evidence="2 3" key="2">
    <citation type="journal article" date="2009" name="Stand. Genomic Sci.">
        <title>Complete genome sequence of Staphylothermus marinus Stetter and Fiala 1986 type strain F1.</title>
        <authorList>
            <person name="Anderson I.J."/>
            <person name="Sun H."/>
            <person name="Lapidus A."/>
            <person name="Copeland A."/>
            <person name="Glavina Del Rio T."/>
            <person name="Tice H."/>
            <person name="Dalin E."/>
            <person name="Lucas S."/>
            <person name="Barry K."/>
            <person name="Land M."/>
            <person name="Richardson P."/>
            <person name="Huber H."/>
            <person name="Kyrpides N.C."/>
        </authorList>
    </citation>
    <scope>NUCLEOTIDE SEQUENCE [LARGE SCALE GENOMIC DNA]</scope>
    <source>
        <strain evidence="3">ATCC 43588 / DSM 3639 / JCM 9404 / F1</strain>
    </source>
</reference>
<proteinExistence type="predicted"/>
<dbReference type="Pfam" id="PF18894">
    <property type="entry name" value="PhageMetallopep"/>
    <property type="match status" value="1"/>
</dbReference>
<dbReference type="STRING" id="399550.Smar_0469"/>
<evidence type="ECO:0000259" key="1">
    <source>
        <dbReference type="Pfam" id="PF18894"/>
    </source>
</evidence>
<keyword evidence="3" id="KW-1185">Reference proteome</keyword>
<name>A3DLR8_STAMF</name>
<gene>
    <name evidence="2" type="ordered locus">Smar_0469</name>
</gene>
<accession>A3DLR8</accession>
<feature type="domain" description="Putative phage metallopeptidase" evidence="1">
    <location>
        <begin position="3"/>
        <end position="106"/>
    </location>
</feature>
<reference evidence="3" key="1">
    <citation type="journal article" date="2009" name="BMC Genomics">
        <title>The complete genome sequence of Staphylothermus marinus reveals differences in sulfur metabolism among heterotrophic Crenarchaeota.</title>
        <authorList>
            <person name="Anderson I.J."/>
            <person name="Dharmarajan L."/>
            <person name="Rodriguez J."/>
            <person name="Hooper S."/>
            <person name="Porat I."/>
            <person name="Ulrich L.E."/>
            <person name="Elkins J.G."/>
            <person name="Mavromatis K."/>
            <person name="Sun H."/>
            <person name="Land M."/>
            <person name="Lapidus A."/>
            <person name="Lucas S."/>
            <person name="Barry K."/>
            <person name="Huber H."/>
            <person name="Zhulin I.B."/>
            <person name="Whitman W.B."/>
            <person name="Mukhopadhyay B."/>
            <person name="Woese C."/>
            <person name="Bristow J."/>
            <person name="Kyrpides N."/>
        </authorList>
    </citation>
    <scope>NUCLEOTIDE SEQUENCE [LARGE SCALE GENOMIC DNA]</scope>
    <source>
        <strain evidence="3">ATCC 43588 / DSM 3639 / JCM 9404 / F1</strain>
    </source>
</reference>
<dbReference type="AlphaFoldDB" id="A3DLR8"/>
<dbReference type="HOGENOM" id="CLU_136010_0_0_2"/>
<dbReference type="OrthoDB" id="26976at2157"/>
<organism evidence="2 3">
    <name type="scientific">Staphylothermus marinus (strain ATCC 43588 / DSM 3639 / JCM 9404 / F1)</name>
    <dbReference type="NCBI Taxonomy" id="399550"/>
    <lineage>
        <taxon>Archaea</taxon>
        <taxon>Thermoproteota</taxon>
        <taxon>Thermoprotei</taxon>
        <taxon>Desulfurococcales</taxon>
        <taxon>Desulfurococcaceae</taxon>
        <taxon>Staphylothermus</taxon>
    </lineage>
</organism>
<dbReference type="GeneID" id="4907260"/>
<evidence type="ECO:0000313" key="3">
    <source>
        <dbReference type="Proteomes" id="UP000000254"/>
    </source>
</evidence>
<evidence type="ECO:0000313" key="2">
    <source>
        <dbReference type="EMBL" id="ABN69578.1"/>
    </source>
</evidence>
<dbReference type="eggNOG" id="arCOG04217">
    <property type="taxonomic scope" value="Archaea"/>
</dbReference>
<dbReference type="InterPro" id="IPR043998">
    <property type="entry name" value="Put_Metallopep"/>
</dbReference>
<dbReference type="EMBL" id="CP000575">
    <property type="protein sequence ID" value="ABN69578.1"/>
    <property type="molecule type" value="Genomic_DNA"/>
</dbReference>
<sequence length="137" mass="16100">MVKYVEAEDVCCLINVIVHFLHDNFKHIDLNRIKCFRSIGSKSYAYARIHGLPRIWIKALGIKPMYIVEVLSERYDPLNIEDKIQVLIHELLHIPYRFSGGLRPHGKYVNKKTIHKLYGLFVERGGLEFLLRDKHCI</sequence>
<dbReference type="Proteomes" id="UP000000254">
    <property type="component" value="Chromosome"/>
</dbReference>
<dbReference type="KEGG" id="smr:Smar_0469"/>
<protein>
    <recommendedName>
        <fullName evidence="1">Putative phage metallopeptidase domain-containing protein</fullName>
    </recommendedName>
</protein>